<sequence length="159" mass="17686">MDSEKKQEMSPNLEVLPLSSALDMGKSCTCFNLRKATRRVTSYYDAALKPCGLKVTQMTLLTAIRVLEPITIKRLAKAIVMDRTTLSRNVSLLNKKGMIDIEPGDDLRTRRLALTEKGHTALVAAFPLWQKAQVEIINELGEDRWASLLEGISDLVALS</sequence>
<gene>
    <name evidence="5" type="ORF">HY912_10640</name>
</gene>
<keyword evidence="2" id="KW-0238">DNA-binding</keyword>
<dbReference type="Gene3D" id="1.10.10.10">
    <property type="entry name" value="Winged helix-like DNA-binding domain superfamily/Winged helix DNA-binding domain"/>
    <property type="match status" value="1"/>
</dbReference>
<dbReference type="PROSITE" id="PS50995">
    <property type="entry name" value="HTH_MARR_2"/>
    <property type="match status" value="1"/>
</dbReference>
<dbReference type="PANTHER" id="PTHR42756">
    <property type="entry name" value="TRANSCRIPTIONAL REGULATOR, MARR"/>
    <property type="match status" value="1"/>
</dbReference>
<dbReference type="GO" id="GO:0003700">
    <property type="term" value="F:DNA-binding transcription factor activity"/>
    <property type="evidence" value="ECO:0007669"/>
    <property type="project" value="InterPro"/>
</dbReference>
<evidence type="ECO:0000313" key="6">
    <source>
        <dbReference type="Proteomes" id="UP000807825"/>
    </source>
</evidence>
<dbReference type="PANTHER" id="PTHR42756:SF1">
    <property type="entry name" value="TRANSCRIPTIONAL REPRESSOR OF EMRAB OPERON"/>
    <property type="match status" value="1"/>
</dbReference>
<dbReference type="Proteomes" id="UP000807825">
    <property type="component" value="Unassembled WGS sequence"/>
</dbReference>
<dbReference type="InterPro" id="IPR036390">
    <property type="entry name" value="WH_DNA-bd_sf"/>
</dbReference>
<organism evidence="5 6">
    <name type="scientific">Desulfomonile tiedjei</name>
    <dbReference type="NCBI Taxonomy" id="2358"/>
    <lineage>
        <taxon>Bacteria</taxon>
        <taxon>Pseudomonadati</taxon>
        <taxon>Thermodesulfobacteriota</taxon>
        <taxon>Desulfomonilia</taxon>
        <taxon>Desulfomonilales</taxon>
        <taxon>Desulfomonilaceae</taxon>
        <taxon>Desulfomonile</taxon>
    </lineage>
</organism>
<feature type="domain" description="HTH marR-type" evidence="4">
    <location>
        <begin position="26"/>
        <end position="157"/>
    </location>
</feature>
<reference evidence="5" key="1">
    <citation type="submission" date="2020-07" db="EMBL/GenBank/DDBJ databases">
        <title>Huge and variable diversity of episymbiotic CPR bacteria and DPANN archaea in groundwater ecosystems.</title>
        <authorList>
            <person name="He C.Y."/>
            <person name="Keren R."/>
            <person name="Whittaker M."/>
            <person name="Farag I.F."/>
            <person name="Doudna J."/>
            <person name="Cate J.H.D."/>
            <person name="Banfield J.F."/>
        </authorList>
    </citation>
    <scope>NUCLEOTIDE SEQUENCE</scope>
    <source>
        <strain evidence="5">NC_groundwater_1664_Pr3_B-0.1um_52_9</strain>
    </source>
</reference>
<dbReference type="SMART" id="SM00347">
    <property type="entry name" value="HTH_MARR"/>
    <property type="match status" value="1"/>
</dbReference>
<evidence type="ECO:0000256" key="3">
    <source>
        <dbReference type="ARBA" id="ARBA00023163"/>
    </source>
</evidence>
<protein>
    <submittedName>
        <fullName evidence="5">Winged helix-turn-helix transcriptional regulator</fullName>
    </submittedName>
</protein>
<comment type="caution">
    <text evidence="5">The sequence shown here is derived from an EMBL/GenBank/DDBJ whole genome shotgun (WGS) entry which is preliminary data.</text>
</comment>
<dbReference type="InterPro" id="IPR036388">
    <property type="entry name" value="WH-like_DNA-bd_sf"/>
</dbReference>
<dbReference type="EMBL" id="JACRDE010000288">
    <property type="protein sequence ID" value="MBI5249939.1"/>
    <property type="molecule type" value="Genomic_DNA"/>
</dbReference>
<keyword evidence="1" id="KW-0805">Transcription regulation</keyword>
<keyword evidence="3" id="KW-0804">Transcription</keyword>
<dbReference type="Pfam" id="PF12802">
    <property type="entry name" value="MarR_2"/>
    <property type="match status" value="1"/>
</dbReference>
<name>A0A9D6V366_9BACT</name>
<dbReference type="GO" id="GO:0003677">
    <property type="term" value="F:DNA binding"/>
    <property type="evidence" value="ECO:0007669"/>
    <property type="project" value="UniProtKB-KW"/>
</dbReference>
<accession>A0A9D6V366</accession>
<dbReference type="AlphaFoldDB" id="A0A9D6V366"/>
<evidence type="ECO:0000313" key="5">
    <source>
        <dbReference type="EMBL" id="MBI5249939.1"/>
    </source>
</evidence>
<proteinExistence type="predicted"/>
<evidence type="ECO:0000259" key="4">
    <source>
        <dbReference type="PROSITE" id="PS50995"/>
    </source>
</evidence>
<evidence type="ECO:0000256" key="2">
    <source>
        <dbReference type="ARBA" id="ARBA00023125"/>
    </source>
</evidence>
<dbReference type="SUPFAM" id="SSF46785">
    <property type="entry name" value="Winged helix' DNA-binding domain"/>
    <property type="match status" value="1"/>
</dbReference>
<dbReference type="InterPro" id="IPR000835">
    <property type="entry name" value="HTH_MarR-typ"/>
</dbReference>
<evidence type="ECO:0000256" key="1">
    <source>
        <dbReference type="ARBA" id="ARBA00023015"/>
    </source>
</evidence>